<evidence type="ECO:0000256" key="2">
    <source>
        <dbReference type="ARBA" id="ARBA00023098"/>
    </source>
</evidence>
<evidence type="ECO:0000313" key="4">
    <source>
        <dbReference type="EMBL" id="MFB6397529.1"/>
    </source>
</evidence>
<reference evidence="4 5" key="1">
    <citation type="submission" date="2024-04" db="EMBL/GenBank/DDBJ databases">
        <title>Polymorphospora sp. isolated from Baiyangdian Lake in Xiong'an New Area.</title>
        <authorList>
            <person name="Zhang X."/>
            <person name="Liu J."/>
        </authorList>
    </citation>
    <scope>NUCLEOTIDE SEQUENCE [LARGE SCALE GENOMIC DNA]</scope>
    <source>
        <strain evidence="4 5">2-325</strain>
    </source>
</reference>
<dbReference type="CDD" id="cd06558">
    <property type="entry name" value="crotonase-like"/>
    <property type="match status" value="1"/>
</dbReference>
<dbReference type="Gene3D" id="3.90.226.10">
    <property type="entry name" value="2-enoyl-CoA Hydratase, Chain A, domain 1"/>
    <property type="match status" value="1"/>
</dbReference>
<dbReference type="EMBL" id="JBCGDC010000150">
    <property type="protein sequence ID" value="MFB6397529.1"/>
    <property type="molecule type" value="Genomic_DNA"/>
</dbReference>
<dbReference type="RefSeq" id="WP_375736597.1">
    <property type="nucleotide sequence ID" value="NZ_JBCGDC010000150.1"/>
</dbReference>
<sequence>MGEFVRVEINDGIGTIRLERPPMNALNSVVQEELRAAAQATTADPGVKAVIVYGGEKVFAAGADIKEMAGMSYADMADRAVELSGALGAIARIPKPVVAAITGYALGGGCELALACDWRVVADDAKLGQPEIKLGVIPGAGGTQRLARLVGPARAKDIILSGRMVDAQEALRIGLADRVVPADRVYAEAVALVTPYVDGPTQAVRAAKLAIDGGLEMDLASGLAWESQLFAALFATDDRREGMAAFVAKRKPDFTGR</sequence>
<dbReference type="Proteomes" id="UP001582793">
    <property type="component" value="Unassembled WGS sequence"/>
</dbReference>
<proteinExistence type="inferred from homology"/>
<gene>
    <name evidence="4" type="ORF">AAFH96_31220</name>
</gene>
<comment type="similarity">
    <text evidence="1">Belongs to the enoyl-CoA hydratase/isomerase family.</text>
</comment>
<evidence type="ECO:0000256" key="1">
    <source>
        <dbReference type="ARBA" id="ARBA00005254"/>
    </source>
</evidence>
<keyword evidence="3" id="KW-0456">Lyase</keyword>
<dbReference type="InterPro" id="IPR029045">
    <property type="entry name" value="ClpP/crotonase-like_dom_sf"/>
</dbReference>
<evidence type="ECO:0000256" key="3">
    <source>
        <dbReference type="ARBA" id="ARBA00023239"/>
    </source>
</evidence>
<evidence type="ECO:0000313" key="5">
    <source>
        <dbReference type="Proteomes" id="UP001582793"/>
    </source>
</evidence>
<dbReference type="Gene3D" id="1.10.12.10">
    <property type="entry name" value="Lyase 2-enoyl-coa Hydratase, Chain A, domain 2"/>
    <property type="match status" value="1"/>
</dbReference>
<keyword evidence="2" id="KW-0443">Lipid metabolism</keyword>
<accession>A0ABV5CZV9</accession>
<comment type="caution">
    <text evidence="4">The sequence shown here is derived from an EMBL/GenBank/DDBJ whole genome shotgun (WGS) entry which is preliminary data.</text>
</comment>
<dbReference type="Pfam" id="PF00378">
    <property type="entry name" value="ECH_1"/>
    <property type="match status" value="1"/>
</dbReference>
<dbReference type="InterPro" id="IPR001753">
    <property type="entry name" value="Enoyl-CoA_hydra/iso"/>
</dbReference>
<dbReference type="InterPro" id="IPR014748">
    <property type="entry name" value="Enoyl-CoA_hydra_C"/>
</dbReference>
<organism evidence="4 5">
    <name type="scientific">Polymorphospora lycopeni</name>
    <dbReference type="NCBI Taxonomy" id="3140240"/>
    <lineage>
        <taxon>Bacteria</taxon>
        <taxon>Bacillati</taxon>
        <taxon>Actinomycetota</taxon>
        <taxon>Actinomycetes</taxon>
        <taxon>Micromonosporales</taxon>
        <taxon>Micromonosporaceae</taxon>
        <taxon>Polymorphospora</taxon>
    </lineage>
</organism>
<protein>
    <submittedName>
        <fullName evidence="4">Enoyl-CoA hydratase-related protein</fullName>
    </submittedName>
</protein>
<dbReference type="PANTHER" id="PTHR11941:SF169">
    <property type="entry name" value="(7AS)-7A-METHYL-1,5-DIOXO-2,3,5,6,7,7A-HEXAHYDRO-1H-INDENE-CARBOXYL-COA HYDROLASE"/>
    <property type="match status" value="1"/>
</dbReference>
<keyword evidence="5" id="KW-1185">Reference proteome</keyword>
<name>A0ABV5CZV9_9ACTN</name>
<dbReference type="SUPFAM" id="SSF52096">
    <property type="entry name" value="ClpP/crotonase"/>
    <property type="match status" value="1"/>
</dbReference>
<dbReference type="PANTHER" id="PTHR11941">
    <property type="entry name" value="ENOYL-COA HYDRATASE-RELATED"/>
    <property type="match status" value="1"/>
</dbReference>